<dbReference type="InterPro" id="IPR043128">
    <property type="entry name" value="Rev_trsase/Diguanyl_cyclase"/>
</dbReference>
<feature type="modified residue" description="4-aspartylphosphate" evidence="1">
    <location>
        <position position="61"/>
    </location>
</feature>
<dbReference type="InterPro" id="IPR035965">
    <property type="entry name" value="PAS-like_dom_sf"/>
</dbReference>
<dbReference type="CDD" id="cd19920">
    <property type="entry name" value="REC_PA4781-like"/>
    <property type="match status" value="1"/>
</dbReference>
<dbReference type="Gene3D" id="3.30.70.270">
    <property type="match status" value="1"/>
</dbReference>
<dbReference type="PROSITE" id="PS50887">
    <property type="entry name" value="GGDEF"/>
    <property type="match status" value="1"/>
</dbReference>
<evidence type="ECO:0000313" key="4">
    <source>
        <dbReference type="EMBL" id="MDJ1183780.1"/>
    </source>
</evidence>
<feature type="domain" description="GGDEF" evidence="3">
    <location>
        <begin position="325"/>
        <end position="462"/>
    </location>
</feature>
<dbReference type="SUPFAM" id="SSF52172">
    <property type="entry name" value="CheY-like"/>
    <property type="match status" value="1"/>
</dbReference>
<feature type="domain" description="Response regulatory" evidence="2">
    <location>
        <begin position="12"/>
        <end position="128"/>
    </location>
</feature>
<keyword evidence="1" id="KW-0597">Phosphoprotein</keyword>
<dbReference type="EMBL" id="JAQOSQ010000010">
    <property type="protein sequence ID" value="MDJ1183780.1"/>
    <property type="molecule type" value="Genomic_DNA"/>
</dbReference>
<keyword evidence="4" id="KW-0808">Transferase</keyword>
<dbReference type="InterPro" id="IPR050469">
    <property type="entry name" value="Diguanylate_Cyclase"/>
</dbReference>
<sequence>MNHHRMHPTQVDILVVDDTATNLSLLTQLLSTQGYKVRVARNGGFALRSASSSPPTLILLDIMMPDMDGYQVCEALKRNPDTQDVPVIFLSASDEVLDKIQAFGVGGVDYITKPFESVEVLARIENQLRLRSLQLQLQTQNQHLLAEIEKRKATETSLDRSSTLLWGILNSSLDGISALESVRDAQGNIIDFRWLLANPVATQWANTGNLKGKFLLEELPGLSHSGLFEWYISVVETGETIQKEIYYTHEGMEEWFEIMLVKLGDGLTATFRNITQRKAIEIALEKTNLELENQANLDGLTQIANRRRFDQYLNKEWRRMRREQQPLSLILCDVDYFKLYNDSYGHQAGDRCLIEVAKTLEKSLKRPADLVARYGGEEFAIILPNTHLNGAVNVAEDIRQAIHERYISHEYSQVRNYITLSLGISSIIPSRGDSPEILISYTDRALYQAKQKGRDRLEYIDVSTSSSTIIKGVS</sequence>
<dbReference type="NCBIfam" id="TIGR00254">
    <property type="entry name" value="GGDEF"/>
    <property type="match status" value="1"/>
</dbReference>
<name>A0ABT7BX66_9CYAN</name>
<dbReference type="EC" id="2.7.7.65" evidence="4"/>
<keyword evidence="4" id="KW-0548">Nucleotidyltransferase</keyword>
<dbReference type="CDD" id="cd01949">
    <property type="entry name" value="GGDEF"/>
    <property type="match status" value="1"/>
</dbReference>
<dbReference type="Pfam" id="PF00990">
    <property type="entry name" value="GGDEF"/>
    <property type="match status" value="1"/>
</dbReference>
<dbReference type="SUPFAM" id="SSF55073">
    <property type="entry name" value="Nucleotide cyclase"/>
    <property type="match status" value="1"/>
</dbReference>
<organism evidence="4 5">
    <name type="scientific">Roseofilum casamattae BLCC-M143</name>
    <dbReference type="NCBI Taxonomy" id="3022442"/>
    <lineage>
        <taxon>Bacteria</taxon>
        <taxon>Bacillati</taxon>
        <taxon>Cyanobacteriota</taxon>
        <taxon>Cyanophyceae</taxon>
        <taxon>Desertifilales</taxon>
        <taxon>Desertifilaceae</taxon>
        <taxon>Roseofilum</taxon>
        <taxon>Roseofilum casamattae</taxon>
    </lineage>
</organism>
<dbReference type="InterPro" id="IPR001789">
    <property type="entry name" value="Sig_transdc_resp-reg_receiver"/>
</dbReference>
<dbReference type="InterPro" id="IPR011006">
    <property type="entry name" value="CheY-like_superfamily"/>
</dbReference>
<dbReference type="PANTHER" id="PTHR45138">
    <property type="entry name" value="REGULATORY COMPONENTS OF SENSORY TRANSDUCTION SYSTEM"/>
    <property type="match status" value="1"/>
</dbReference>
<dbReference type="GO" id="GO:0052621">
    <property type="term" value="F:diguanylate cyclase activity"/>
    <property type="evidence" value="ECO:0007669"/>
    <property type="project" value="UniProtKB-EC"/>
</dbReference>
<reference evidence="4 5" key="1">
    <citation type="submission" date="2023-01" db="EMBL/GenBank/DDBJ databases">
        <title>Novel diversity within Roseofilum (Cyanobacteria; Desertifilaceae) from marine benthic mats with descriptions of four novel species.</title>
        <authorList>
            <person name="Wang Y."/>
            <person name="Berthold D.E."/>
            <person name="Hu J."/>
            <person name="Lefler F.W."/>
            <person name="Laughinghouse H.D. IV."/>
        </authorList>
    </citation>
    <scope>NUCLEOTIDE SEQUENCE [LARGE SCALE GENOMIC DNA]</scope>
    <source>
        <strain evidence="4 5">BLCC-M143</strain>
    </source>
</reference>
<dbReference type="Gene3D" id="3.30.450.20">
    <property type="entry name" value="PAS domain"/>
    <property type="match status" value="1"/>
</dbReference>
<dbReference type="SMART" id="SM00267">
    <property type="entry name" value="GGDEF"/>
    <property type="match status" value="1"/>
</dbReference>
<comment type="caution">
    <text evidence="4">The sequence shown here is derived from an EMBL/GenBank/DDBJ whole genome shotgun (WGS) entry which is preliminary data.</text>
</comment>
<dbReference type="Proteomes" id="UP001232992">
    <property type="component" value="Unassembled WGS sequence"/>
</dbReference>
<dbReference type="InterPro" id="IPR029787">
    <property type="entry name" value="Nucleotide_cyclase"/>
</dbReference>
<dbReference type="PANTHER" id="PTHR45138:SF9">
    <property type="entry name" value="DIGUANYLATE CYCLASE DGCM-RELATED"/>
    <property type="match status" value="1"/>
</dbReference>
<dbReference type="InterPro" id="IPR000160">
    <property type="entry name" value="GGDEF_dom"/>
</dbReference>
<dbReference type="Gene3D" id="3.40.50.2300">
    <property type="match status" value="1"/>
</dbReference>
<protein>
    <submittedName>
        <fullName evidence="4">Diguanylate cyclase</fullName>
        <ecNumber evidence="4">2.7.7.65</ecNumber>
    </submittedName>
</protein>
<gene>
    <name evidence="4" type="ORF">PMH09_11330</name>
</gene>
<evidence type="ECO:0000313" key="5">
    <source>
        <dbReference type="Proteomes" id="UP001232992"/>
    </source>
</evidence>
<accession>A0ABT7BX66</accession>
<dbReference type="SMART" id="SM00448">
    <property type="entry name" value="REC"/>
    <property type="match status" value="1"/>
</dbReference>
<evidence type="ECO:0000256" key="1">
    <source>
        <dbReference type="PROSITE-ProRule" id="PRU00169"/>
    </source>
</evidence>
<dbReference type="SUPFAM" id="SSF55785">
    <property type="entry name" value="PYP-like sensor domain (PAS domain)"/>
    <property type="match status" value="1"/>
</dbReference>
<dbReference type="Pfam" id="PF00072">
    <property type="entry name" value="Response_reg"/>
    <property type="match status" value="1"/>
</dbReference>
<evidence type="ECO:0000259" key="3">
    <source>
        <dbReference type="PROSITE" id="PS50887"/>
    </source>
</evidence>
<proteinExistence type="predicted"/>
<dbReference type="RefSeq" id="WP_283758431.1">
    <property type="nucleotide sequence ID" value="NZ_JAQOSQ010000010.1"/>
</dbReference>
<dbReference type="PROSITE" id="PS50110">
    <property type="entry name" value="RESPONSE_REGULATORY"/>
    <property type="match status" value="1"/>
</dbReference>
<evidence type="ECO:0000259" key="2">
    <source>
        <dbReference type="PROSITE" id="PS50110"/>
    </source>
</evidence>
<keyword evidence="5" id="KW-1185">Reference proteome</keyword>